<dbReference type="InterPro" id="IPR029100">
    <property type="entry name" value="Ntox50"/>
</dbReference>
<gene>
    <name evidence="2" type="ORF">ACFPM8_00610</name>
</gene>
<reference evidence="3" key="1">
    <citation type="journal article" date="2019" name="Int. J. Syst. Evol. Microbiol.">
        <title>The Global Catalogue of Microorganisms (GCM) 10K type strain sequencing project: providing services to taxonomists for standard genome sequencing and annotation.</title>
        <authorList>
            <consortium name="The Broad Institute Genomics Platform"/>
            <consortium name="The Broad Institute Genome Sequencing Center for Infectious Disease"/>
            <person name="Wu L."/>
            <person name="Ma J."/>
        </authorList>
    </citation>
    <scope>NUCLEOTIDE SEQUENCE [LARGE SCALE GENOMIC DNA]</scope>
    <source>
        <strain evidence="3">JCM 17066</strain>
    </source>
</reference>
<protein>
    <submittedName>
        <fullName evidence="2">Polymorphic toxin type 50 domain-containing protein</fullName>
    </submittedName>
</protein>
<dbReference type="RefSeq" id="WP_378993899.1">
    <property type="nucleotide sequence ID" value="NZ_JBHSMT010000004.1"/>
</dbReference>
<organism evidence="2 3">
    <name type="scientific">Paraherbaspirillum soli</name>
    <dbReference type="NCBI Taxonomy" id="631222"/>
    <lineage>
        <taxon>Bacteria</taxon>
        <taxon>Pseudomonadati</taxon>
        <taxon>Pseudomonadota</taxon>
        <taxon>Betaproteobacteria</taxon>
        <taxon>Burkholderiales</taxon>
        <taxon>Oxalobacteraceae</taxon>
        <taxon>Paraherbaspirillum</taxon>
    </lineage>
</organism>
<accession>A0ABW0M3T8</accession>
<evidence type="ECO:0000259" key="1">
    <source>
        <dbReference type="Pfam" id="PF15542"/>
    </source>
</evidence>
<evidence type="ECO:0000313" key="3">
    <source>
        <dbReference type="Proteomes" id="UP001596045"/>
    </source>
</evidence>
<dbReference type="EMBL" id="JBHSMT010000004">
    <property type="protein sequence ID" value="MFC5472449.1"/>
    <property type="molecule type" value="Genomic_DNA"/>
</dbReference>
<keyword evidence="3" id="KW-1185">Reference proteome</keyword>
<comment type="caution">
    <text evidence="2">The sequence shown here is derived from an EMBL/GenBank/DDBJ whole genome shotgun (WGS) entry which is preliminary data.</text>
</comment>
<proteinExistence type="predicted"/>
<evidence type="ECO:0000313" key="2">
    <source>
        <dbReference type="EMBL" id="MFC5472449.1"/>
    </source>
</evidence>
<name>A0ABW0M3T8_9BURK</name>
<dbReference type="Proteomes" id="UP001596045">
    <property type="component" value="Unassembled WGS sequence"/>
</dbReference>
<sequence length="126" mass="13769">MRNWLDTLLSECMPISMPTMVNLDNAKYEIDKTGRTSFPVIQYREDIPGRSSINSDINPQEMLNGVHSGKYTVVGTGSRGQPIVDFGHPIGIDAGSGLTTQYGTIHSGKNGAHIVPTNPITIERNR</sequence>
<dbReference type="Pfam" id="PF15542">
    <property type="entry name" value="Ntox50"/>
    <property type="match status" value="1"/>
</dbReference>
<feature type="domain" description="Bacterial toxin 50" evidence="1">
    <location>
        <begin position="45"/>
        <end position="116"/>
    </location>
</feature>